<dbReference type="EMBL" id="CM023475">
    <property type="protein sequence ID" value="KAH7945372.1"/>
    <property type="molecule type" value="Genomic_DNA"/>
</dbReference>
<sequence>MGLKFSTEPRIPAHELLALNRRIARKAELEDQERCLLDGVDCLRRTVTKNAPPSTAVIKRVVSFFRDNELRLLLSDKEGGFVIAPAVVFNKKAIQAIDKNFILAKEKAQKVLEPAIILEQGPLQAAVRVKFTVGLLSTVTQTVIIDAVHPYLRFDTQVEWKEDHKFLKVEFPVNILSRWATYEIQFGHVERPTHFNTSWDWAKYETSLPAEK</sequence>
<evidence type="ECO:0000313" key="2">
    <source>
        <dbReference type="Proteomes" id="UP000821865"/>
    </source>
</evidence>
<dbReference type="Proteomes" id="UP000821865">
    <property type="component" value="Chromosome 6"/>
</dbReference>
<organism evidence="1 2">
    <name type="scientific">Dermacentor silvarum</name>
    <name type="common">Tick</name>
    <dbReference type="NCBI Taxonomy" id="543639"/>
    <lineage>
        <taxon>Eukaryota</taxon>
        <taxon>Metazoa</taxon>
        <taxon>Ecdysozoa</taxon>
        <taxon>Arthropoda</taxon>
        <taxon>Chelicerata</taxon>
        <taxon>Arachnida</taxon>
        <taxon>Acari</taxon>
        <taxon>Parasitiformes</taxon>
        <taxon>Ixodida</taxon>
        <taxon>Ixodoidea</taxon>
        <taxon>Ixodidae</taxon>
        <taxon>Rhipicephalinae</taxon>
        <taxon>Dermacentor</taxon>
    </lineage>
</organism>
<name>A0ACB8CKG8_DERSI</name>
<accession>A0ACB8CKG8</accession>
<protein>
    <submittedName>
        <fullName evidence="1">Uncharacterized protein</fullName>
    </submittedName>
</protein>
<reference evidence="1" key="1">
    <citation type="submission" date="2020-05" db="EMBL/GenBank/DDBJ databases">
        <title>Large-scale comparative analyses of tick genomes elucidate their genetic diversity and vector capacities.</title>
        <authorList>
            <person name="Jia N."/>
            <person name="Wang J."/>
            <person name="Shi W."/>
            <person name="Du L."/>
            <person name="Sun Y."/>
            <person name="Zhan W."/>
            <person name="Jiang J."/>
            <person name="Wang Q."/>
            <person name="Zhang B."/>
            <person name="Ji P."/>
            <person name="Sakyi L.B."/>
            <person name="Cui X."/>
            <person name="Yuan T."/>
            <person name="Jiang B."/>
            <person name="Yang W."/>
            <person name="Lam T.T.-Y."/>
            <person name="Chang Q."/>
            <person name="Ding S."/>
            <person name="Wang X."/>
            <person name="Zhu J."/>
            <person name="Ruan X."/>
            <person name="Zhao L."/>
            <person name="Wei J."/>
            <person name="Que T."/>
            <person name="Du C."/>
            <person name="Cheng J."/>
            <person name="Dai P."/>
            <person name="Han X."/>
            <person name="Huang E."/>
            <person name="Gao Y."/>
            <person name="Liu J."/>
            <person name="Shao H."/>
            <person name="Ye R."/>
            <person name="Li L."/>
            <person name="Wei W."/>
            <person name="Wang X."/>
            <person name="Wang C."/>
            <person name="Yang T."/>
            <person name="Huo Q."/>
            <person name="Li W."/>
            <person name="Guo W."/>
            <person name="Chen H."/>
            <person name="Zhou L."/>
            <person name="Ni X."/>
            <person name="Tian J."/>
            <person name="Zhou Y."/>
            <person name="Sheng Y."/>
            <person name="Liu T."/>
            <person name="Pan Y."/>
            <person name="Xia L."/>
            <person name="Li J."/>
            <person name="Zhao F."/>
            <person name="Cao W."/>
        </authorList>
    </citation>
    <scope>NUCLEOTIDE SEQUENCE</scope>
    <source>
        <strain evidence="1">Dsil-2018</strain>
    </source>
</reference>
<gene>
    <name evidence="1" type="ORF">HPB49_010098</name>
</gene>
<comment type="caution">
    <text evidence="1">The sequence shown here is derived from an EMBL/GenBank/DDBJ whole genome shotgun (WGS) entry which is preliminary data.</text>
</comment>
<keyword evidence="2" id="KW-1185">Reference proteome</keyword>
<proteinExistence type="predicted"/>
<evidence type="ECO:0000313" key="1">
    <source>
        <dbReference type="EMBL" id="KAH7945372.1"/>
    </source>
</evidence>